<organism evidence="5 6">
    <name type="scientific">Proteiniborus ethanoligenes</name>
    <dbReference type="NCBI Taxonomy" id="415015"/>
    <lineage>
        <taxon>Bacteria</taxon>
        <taxon>Bacillati</taxon>
        <taxon>Bacillota</taxon>
        <taxon>Clostridia</taxon>
        <taxon>Eubacteriales</taxon>
        <taxon>Proteiniborus</taxon>
    </lineage>
</organism>
<protein>
    <submittedName>
        <fullName evidence="5">Hsp70 protein</fullName>
    </submittedName>
</protein>
<evidence type="ECO:0000256" key="4">
    <source>
        <dbReference type="RuleBase" id="RU003322"/>
    </source>
</evidence>
<dbReference type="RefSeq" id="WP_091728876.1">
    <property type="nucleotide sequence ID" value="NZ_FNQE01000012.1"/>
</dbReference>
<comment type="similarity">
    <text evidence="4">Belongs to the heat shock protein 70 family.</text>
</comment>
<dbReference type="PRINTS" id="PR00301">
    <property type="entry name" value="HEATSHOCK70"/>
</dbReference>
<dbReference type="STRING" id="415015.SAMN05660462_01317"/>
<keyword evidence="2 4" id="KW-0067">ATP-binding</keyword>
<keyword evidence="6" id="KW-1185">Reference proteome</keyword>
<dbReference type="AlphaFoldDB" id="A0A1H3P0M0"/>
<dbReference type="EMBL" id="FNQE01000012">
    <property type="protein sequence ID" value="SDY94601.1"/>
    <property type="molecule type" value="Genomic_DNA"/>
</dbReference>
<dbReference type="PANTHER" id="PTHR19375">
    <property type="entry name" value="HEAT SHOCK PROTEIN 70KDA"/>
    <property type="match status" value="1"/>
</dbReference>
<keyword evidence="3" id="KW-0143">Chaperone</keyword>
<dbReference type="Pfam" id="PF00012">
    <property type="entry name" value="HSP70"/>
    <property type="match status" value="1"/>
</dbReference>
<dbReference type="Gene3D" id="3.30.420.40">
    <property type="match status" value="2"/>
</dbReference>
<dbReference type="GO" id="GO:0140662">
    <property type="term" value="F:ATP-dependent protein folding chaperone"/>
    <property type="evidence" value="ECO:0007669"/>
    <property type="project" value="InterPro"/>
</dbReference>
<dbReference type="GO" id="GO:0005524">
    <property type="term" value="F:ATP binding"/>
    <property type="evidence" value="ECO:0007669"/>
    <property type="project" value="UniProtKB-KW"/>
</dbReference>
<proteinExistence type="inferred from homology"/>
<evidence type="ECO:0000256" key="1">
    <source>
        <dbReference type="ARBA" id="ARBA00022741"/>
    </source>
</evidence>
<dbReference type="Proteomes" id="UP000198625">
    <property type="component" value="Unassembled WGS sequence"/>
</dbReference>
<evidence type="ECO:0000256" key="3">
    <source>
        <dbReference type="ARBA" id="ARBA00023186"/>
    </source>
</evidence>
<sequence>MKNISIGIDFGTTNTSVAYMKYNNIWSVFSPECFDLDRSDTIRTIITYKDETNYWIGEDALIHSYEYPYGFVNSLKRQIVSDTLKIAGVKNKSDLDIVSDFLSAIMKKIESQIPYGTQIGGVAIGIPIGFKDKDKELYLRAMLKSGIYKDYNIAKANTIFVSEPIASVLNYNLSLKDDKRVLVFDFGGGTLDLVIMDMKNIRNANEISPHDVISKKGRLNLGGDDFDKAILENIVVEKYGMRSLKRDLGINRIEDLLSVQEGIELMNQIRIAKEELSRYDFTTIAFEKGNLKMNIEITKKEYELAISSYLREIRELVLDCLNESGINSNDIDIVVLAGGSSLTPAVQELLYEIFGRDKIKVNGDAMTSIARGLALRGYDPNANKYNDILEHDYGVKMKDEYGQKDIIETVLNKGKKIKELNTEECYKEFELTTNARGRNAFKVSICENDEEIGKAYIPIEKEMTNSSFKLYFTIDENSDRLELHIYDSMWDEKLDIPIENRFFEINK</sequence>
<dbReference type="InterPro" id="IPR043129">
    <property type="entry name" value="ATPase_NBD"/>
</dbReference>
<evidence type="ECO:0000256" key="2">
    <source>
        <dbReference type="ARBA" id="ARBA00022840"/>
    </source>
</evidence>
<dbReference type="Gene3D" id="3.90.640.10">
    <property type="entry name" value="Actin, Chain A, domain 4"/>
    <property type="match status" value="1"/>
</dbReference>
<evidence type="ECO:0000313" key="5">
    <source>
        <dbReference type="EMBL" id="SDY94601.1"/>
    </source>
</evidence>
<accession>A0A1H3P0M0</accession>
<reference evidence="5 6" key="1">
    <citation type="submission" date="2016-10" db="EMBL/GenBank/DDBJ databases">
        <authorList>
            <person name="de Groot N.N."/>
        </authorList>
    </citation>
    <scope>NUCLEOTIDE SEQUENCE [LARGE SCALE GENOMIC DNA]</scope>
    <source>
        <strain evidence="5 6">DSM 21650</strain>
    </source>
</reference>
<dbReference type="SUPFAM" id="SSF53067">
    <property type="entry name" value="Actin-like ATPase domain"/>
    <property type="match status" value="2"/>
</dbReference>
<gene>
    <name evidence="5" type="ORF">SAMN05660462_01317</name>
</gene>
<dbReference type="InterPro" id="IPR013126">
    <property type="entry name" value="Hsp_70_fam"/>
</dbReference>
<keyword evidence="1 4" id="KW-0547">Nucleotide-binding</keyword>
<evidence type="ECO:0000313" key="6">
    <source>
        <dbReference type="Proteomes" id="UP000198625"/>
    </source>
</evidence>
<name>A0A1H3P0M0_9FIRM</name>
<dbReference type="OrthoDB" id="9766019at2"/>